<proteinExistence type="predicted"/>
<evidence type="ECO:0000313" key="1">
    <source>
        <dbReference type="EMBL" id="DAE03626.1"/>
    </source>
</evidence>
<reference evidence="1" key="1">
    <citation type="journal article" date="2021" name="Proc. Natl. Acad. Sci. U.S.A.">
        <title>A Catalog of Tens of Thousands of Viruses from Human Metagenomes Reveals Hidden Associations with Chronic Diseases.</title>
        <authorList>
            <person name="Tisza M.J."/>
            <person name="Buck C.B."/>
        </authorList>
    </citation>
    <scope>NUCLEOTIDE SEQUENCE</scope>
    <source>
        <strain evidence="1">Ctsfh5</strain>
    </source>
</reference>
<name>A0A8S5P9H0_9CAUD</name>
<organism evidence="1">
    <name type="scientific">Siphoviridae sp. ctsfh5</name>
    <dbReference type="NCBI Taxonomy" id="2825697"/>
    <lineage>
        <taxon>Viruses</taxon>
        <taxon>Duplodnaviria</taxon>
        <taxon>Heunggongvirae</taxon>
        <taxon>Uroviricota</taxon>
        <taxon>Caudoviricetes</taxon>
    </lineage>
</organism>
<protein>
    <submittedName>
        <fullName evidence="1">Uncharacterized protein</fullName>
    </submittedName>
</protein>
<sequence>MELTKDILLQYCEIKGEIKDLRERIDRDEQRLQRIKEEGVVSDMVTGTRKDGTIGAIKITGFPTPEYDQVRLMIKKRIMKLHIMEDELQEAMNAVDDFINAIPKSDLRQMFRFYYIDDMTWDMVAMKMNYLYPKRKIEYTKDNCRIRHNRFLEKEEIL</sequence>
<dbReference type="EMBL" id="BK015369">
    <property type="protein sequence ID" value="DAE03626.1"/>
    <property type="molecule type" value="Genomic_DNA"/>
</dbReference>
<accession>A0A8S5P9H0</accession>